<evidence type="ECO:0000313" key="2">
    <source>
        <dbReference type="EMBL" id="KAL3658566.1"/>
    </source>
</evidence>
<accession>A0ABD3EW78</accession>
<dbReference type="Proteomes" id="UP001632037">
    <property type="component" value="Unassembled WGS sequence"/>
</dbReference>
<evidence type="ECO:0000256" key="1">
    <source>
        <dbReference type="SAM" id="MobiDB-lite"/>
    </source>
</evidence>
<evidence type="ECO:0000313" key="3">
    <source>
        <dbReference type="Proteomes" id="UP001632037"/>
    </source>
</evidence>
<dbReference type="EMBL" id="JBIMZQ010000053">
    <property type="protein sequence ID" value="KAL3658566.1"/>
    <property type="molecule type" value="Genomic_DNA"/>
</dbReference>
<gene>
    <name evidence="2" type="ORF">V7S43_016450</name>
</gene>
<keyword evidence="3" id="KW-1185">Reference proteome</keyword>
<protein>
    <submittedName>
        <fullName evidence="2">Uncharacterized protein</fullName>
    </submittedName>
</protein>
<dbReference type="AlphaFoldDB" id="A0ABD3EW78"/>
<name>A0ABD3EW78_9STRA</name>
<organism evidence="2 3">
    <name type="scientific">Phytophthora oleae</name>
    <dbReference type="NCBI Taxonomy" id="2107226"/>
    <lineage>
        <taxon>Eukaryota</taxon>
        <taxon>Sar</taxon>
        <taxon>Stramenopiles</taxon>
        <taxon>Oomycota</taxon>
        <taxon>Peronosporomycetes</taxon>
        <taxon>Peronosporales</taxon>
        <taxon>Peronosporaceae</taxon>
        <taxon>Phytophthora</taxon>
    </lineage>
</organism>
<feature type="region of interest" description="Disordered" evidence="1">
    <location>
        <begin position="51"/>
        <end position="71"/>
    </location>
</feature>
<sequence>MFALFDEVPTSTSLLMQCGYRSKVCTNFRATRLDGTLHKLCEFHRRKANENQQRLHQRQRKQRVQRRRAEDAVNDRPVKRLAWILKWARRSIKTLVFRATSSTYIAFSTEFSPPQRSSRWTSISWICCYLMGNHFRQIHQPQWTMLSL</sequence>
<reference evidence="2 3" key="1">
    <citation type="submission" date="2024-09" db="EMBL/GenBank/DDBJ databases">
        <title>Genome sequencing and assembly of Phytophthora oleae, isolate VK10A, causative agent of rot of olive drupes.</title>
        <authorList>
            <person name="Conti Taguali S."/>
            <person name="Riolo M."/>
            <person name="La Spada F."/>
            <person name="Cacciola S.O."/>
            <person name="Dionisio G."/>
        </authorList>
    </citation>
    <scope>NUCLEOTIDE SEQUENCE [LARGE SCALE GENOMIC DNA]</scope>
    <source>
        <strain evidence="2 3">VK10A</strain>
    </source>
</reference>
<feature type="compositionally biased region" description="Basic residues" evidence="1">
    <location>
        <begin position="55"/>
        <end position="66"/>
    </location>
</feature>
<comment type="caution">
    <text evidence="2">The sequence shown here is derived from an EMBL/GenBank/DDBJ whole genome shotgun (WGS) entry which is preliminary data.</text>
</comment>
<proteinExistence type="predicted"/>